<dbReference type="Gene3D" id="2.170.130.10">
    <property type="entry name" value="TonB-dependent receptor, plug domain"/>
    <property type="match status" value="1"/>
</dbReference>
<dbReference type="SUPFAM" id="SSF56935">
    <property type="entry name" value="Porins"/>
    <property type="match status" value="1"/>
</dbReference>
<dbReference type="SUPFAM" id="SSF49464">
    <property type="entry name" value="Carboxypeptidase regulatory domain-like"/>
    <property type="match status" value="1"/>
</dbReference>
<evidence type="ECO:0000313" key="2">
    <source>
        <dbReference type="EMBL" id="KKK56394.1"/>
    </source>
</evidence>
<dbReference type="Pfam" id="PF13715">
    <property type="entry name" value="CarbopepD_reg_2"/>
    <property type="match status" value="1"/>
</dbReference>
<comment type="caution">
    <text evidence="2">The sequence shown here is derived from an EMBL/GenBank/DDBJ whole genome shotgun (WGS) entry which is preliminary data.</text>
</comment>
<organism evidence="2">
    <name type="scientific">marine sediment metagenome</name>
    <dbReference type="NCBI Taxonomy" id="412755"/>
    <lineage>
        <taxon>unclassified sequences</taxon>
        <taxon>metagenomes</taxon>
        <taxon>ecological metagenomes</taxon>
    </lineage>
</organism>
<dbReference type="Pfam" id="PF07715">
    <property type="entry name" value="Plug"/>
    <property type="match status" value="1"/>
</dbReference>
<gene>
    <name evidence="2" type="ORF">LCGC14_3064980</name>
</gene>
<evidence type="ECO:0000259" key="1">
    <source>
        <dbReference type="Pfam" id="PF07715"/>
    </source>
</evidence>
<dbReference type="AlphaFoldDB" id="A0A0F8YQL0"/>
<feature type="non-terminal residue" evidence="2">
    <location>
        <position position="186"/>
    </location>
</feature>
<dbReference type="InterPro" id="IPR037066">
    <property type="entry name" value="Plug_dom_sf"/>
</dbReference>
<protein>
    <recommendedName>
        <fullName evidence="1">TonB-dependent receptor plug domain-containing protein</fullName>
    </recommendedName>
</protein>
<dbReference type="InterPro" id="IPR008969">
    <property type="entry name" value="CarboxyPept-like_regulatory"/>
</dbReference>
<reference evidence="2" key="1">
    <citation type="journal article" date="2015" name="Nature">
        <title>Complex archaea that bridge the gap between prokaryotes and eukaryotes.</title>
        <authorList>
            <person name="Spang A."/>
            <person name="Saw J.H."/>
            <person name="Jorgensen S.L."/>
            <person name="Zaremba-Niedzwiedzka K."/>
            <person name="Martijn J."/>
            <person name="Lind A.E."/>
            <person name="van Eijk R."/>
            <person name="Schleper C."/>
            <person name="Guy L."/>
            <person name="Ettema T.J."/>
        </authorList>
    </citation>
    <scope>NUCLEOTIDE SEQUENCE</scope>
</reference>
<sequence length="186" mass="19876">MKQILTILIFLGLLSLDTELSAQQSKVIRGTITDSETGERIIGATVTEYDKDNRIIGGTISDPNGNYVLNAKNTGNVFRVSFIGYQIFEFNIDGRETILLELVSESIKMDEVVITASSNRDPLTGIAERDVTGSRVKVDMLESKHMGVVSAEEALQGQVAGVDIVAVSGNPGSGSAIVIRGLTSLS</sequence>
<dbReference type="InterPro" id="IPR012910">
    <property type="entry name" value="Plug_dom"/>
</dbReference>
<dbReference type="Gene3D" id="2.60.40.1120">
    <property type="entry name" value="Carboxypeptidase-like, regulatory domain"/>
    <property type="match status" value="1"/>
</dbReference>
<feature type="domain" description="TonB-dependent receptor plug" evidence="1">
    <location>
        <begin position="128"/>
        <end position="184"/>
    </location>
</feature>
<proteinExistence type="predicted"/>
<accession>A0A0F8YQL0</accession>
<name>A0A0F8YQL0_9ZZZZ</name>
<dbReference type="EMBL" id="LAZR01065017">
    <property type="protein sequence ID" value="KKK56394.1"/>
    <property type="molecule type" value="Genomic_DNA"/>
</dbReference>